<reference evidence="2" key="1">
    <citation type="submission" date="2018-05" db="EMBL/GenBank/DDBJ databases">
        <authorList>
            <person name="Klenk H.-P."/>
            <person name="Huntemann M."/>
            <person name="Clum A."/>
            <person name="Pillay M."/>
            <person name="Palaniappan K."/>
            <person name="Varghese N."/>
            <person name="Mikhailova N."/>
            <person name="Stamatis D."/>
            <person name="Reddy T."/>
            <person name="Daum C."/>
            <person name="Shapiro N."/>
            <person name="Ivanova N."/>
            <person name="Kyrpides N."/>
            <person name="Woyke T."/>
        </authorList>
    </citation>
    <scope>NUCLEOTIDE SEQUENCE [LARGE SCALE GENOMIC DNA]</scope>
    <source>
        <strain evidence="2">DSM 45417</strain>
    </source>
</reference>
<dbReference type="OrthoDB" id="5145832at2"/>
<proteinExistence type="predicted"/>
<sequence length="111" mass="12438">MLFLVTRVPGAFDGQAVLRYLEERPVLIEVTLRRIFDVDGTSGASLAQRDAACVEGRRMDDFVIPESIRRGHWTVDFVGDGIALLSRDQAPHLARWFTGLAAQVARVSRER</sequence>
<gene>
    <name evidence="1" type="ORF">JD79_00584</name>
</gene>
<keyword evidence="2" id="KW-1185">Reference proteome</keyword>
<dbReference type="AlphaFoldDB" id="A0A317QDM3"/>
<dbReference type="RefSeq" id="WP_110004326.1">
    <property type="nucleotide sequence ID" value="NZ_QGTX01000001.1"/>
</dbReference>
<comment type="caution">
    <text evidence="1">The sequence shown here is derived from an EMBL/GenBank/DDBJ whole genome shotgun (WGS) entry which is preliminary data.</text>
</comment>
<dbReference type="EMBL" id="QGTX01000001">
    <property type="protein sequence ID" value="PWW21452.1"/>
    <property type="molecule type" value="Genomic_DNA"/>
</dbReference>
<evidence type="ECO:0000313" key="1">
    <source>
        <dbReference type="EMBL" id="PWW21452.1"/>
    </source>
</evidence>
<protein>
    <submittedName>
        <fullName evidence="1">Uncharacterized protein</fullName>
    </submittedName>
</protein>
<name>A0A317QDM3_9ACTN</name>
<organism evidence="1 2">
    <name type="scientific">Geodermatophilus normandii</name>
    <dbReference type="NCBI Taxonomy" id="1137989"/>
    <lineage>
        <taxon>Bacteria</taxon>
        <taxon>Bacillati</taxon>
        <taxon>Actinomycetota</taxon>
        <taxon>Actinomycetes</taxon>
        <taxon>Geodermatophilales</taxon>
        <taxon>Geodermatophilaceae</taxon>
        <taxon>Geodermatophilus</taxon>
    </lineage>
</organism>
<evidence type="ECO:0000313" key="2">
    <source>
        <dbReference type="Proteomes" id="UP000246661"/>
    </source>
</evidence>
<accession>A0A317QDM3</accession>
<dbReference type="Proteomes" id="UP000246661">
    <property type="component" value="Unassembled WGS sequence"/>
</dbReference>